<keyword evidence="3" id="KW-0804">Transcription</keyword>
<dbReference type="SMART" id="SM00345">
    <property type="entry name" value="HTH_GNTR"/>
    <property type="match status" value="1"/>
</dbReference>
<dbReference type="NCBIfam" id="TIGR02018">
    <property type="entry name" value="his_ut_repres"/>
    <property type="match status" value="1"/>
</dbReference>
<reference evidence="6" key="1">
    <citation type="submission" date="2022-05" db="EMBL/GenBank/DDBJ databases">
        <title>Schlegelella sp. nov., isolated from mangrove soil.</title>
        <authorList>
            <person name="Liu Y."/>
            <person name="Ge X."/>
            <person name="Liu W."/>
        </authorList>
    </citation>
    <scope>NUCLEOTIDE SEQUENCE</scope>
    <source>
        <strain evidence="6">S2-27</strain>
    </source>
</reference>
<gene>
    <name evidence="6" type="primary">hutC</name>
    <name evidence="6" type="ORF">M8A51_16210</name>
</gene>
<dbReference type="InterPro" id="IPR036390">
    <property type="entry name" value="WH_DNA-bd_sf"/>
</dbReference>
<evidence type="ECO:0000313" key="7">
    <source>
        <dbReference type="Proteomes" id="UP001165541"/>
    </source>
</evidence>
<evidence type="ECO:0000313" key="6">
    <source>
        <dbReference type="EMBL" id="MCM5681070.1"/>
    </source>
</evidence>
<dbReference type="Proteomes" id="UP001165541">
    <property type="component" value="Unassembled WGS sequence"/>
</dbReference>
<dbReference type="Gene3D" id="1.10.10.10">
    <property type="entry name" value="Winged helix-like DNA-binding domain superfamily/Winged helix DNA-binding domain"/>
    <property type="match status" value="1"/>
</dbReference>
<dbReference type="SUPFAM" id="SSF64288">
    <property type="entry name" value="Chorismate lyase-like"/>
    <property type="match status" value="1"/>
</dbReference>
<organism evidence="6 7">
    <name type="scientific">Caldimonas mangrovi</name>
    <dbReference type="NCBI Taxonomy" id="2944811"/>
    <lineage>
        <taxon>Bacteria</taxon>
        <taxon>Pseudomonadati</taxon>
        <taxon>Pseudomonadota</taxon>
        <taxon>Betaproteobacteria</taxon>
        <taxon>Burkholderiales</taxon>
        <taxon>Sphaerotilaceae</taxon>
        <taxon>Caldimonas</taxon>
    </lineage>
</organism>
<dbReference type="PANTHER" id="PTHR44846">
    <property type="entry name" value="MANNOSYL-D-GLYCERATE TRANSPORT/METABOLISM SYSTEM REPRESSOR MNGR-RELATED"/>
    <property type="match status" value="1"/>
</dbReference>
<keyword evidence="2" id="KW-0238">DNA-binding</keyword>
<protein>
    <recommendedName>
        <fullName evidence="4">Histidine utilization repressor</fullName>
    </recommendedName>
</protein>
<name>A0ABT0YQQ2_9BURK</name>
<dbReference type="PRINTS" id="PR00035">
    <property type="entry name" value="HTHGNTR"/>
</dbReference>
<dbReference type="SUPFAM" id="SSF46785">
    <property type="entry name" value="Winged helix' DNA-binding domain"/>
    <property type="match status" value="1"/>
</dbReference>
<dbReference type="PANTHER" id="PTHR44846:SF16">
    <property type="entry name" value="TRANSCRIPTIONAL REGULATOR PHNF-RELATED"/>
    <property type="match status" value="1"/>
</dbReference>
<evidence type="ECO:0000256" key="4">
    <source>
        <dbReference type="NCBIfam" id="TIGR02018"/>
    </source>
</evidence>
<evidence type="ECO:0000256" key="1">
    <source>
        <dbReference type="ARBA" id="ARBA00023015"/>
    </source>
</evidence>
<feature type="domain" description="HTH gntR-type" evidence="5">
    <location>
        <begin position="6"/>
        <end position="74"/>
    </location>
</feature>
<proteinExistence type="predicted"/>
<dbReference type="InterPro" id="IPR011663">
    <property type="entry name" value="UTRA"/>
</dbReference>
<dbReference type="Pfam" id="PF00392">
    <property type="entry name" value="GntR"/>
    <property type="match status" value="1"/>
</dbReference>
<dbReference type="InterPro" id="IPR050679">
    <property type="entry name" value="Bact_HTH_transcr_reg"/>
</dbReference>
<evidence type="ECO:0000256" key="3">
    <source>
        <dbReference type="ARBA" id="ARBA00023163"/>
    </source>
</evidence>
<dbReference type="InterPro" id="IPR010248">
    <property type="entry name" value="His_ut_repres"/>
</dbReference>
<dbReference type="Pfam" id="PF07702">
    <property type="entry name" value="UTRA"/>
    <property type="match status" value="1"/>
</dbReference>
<dbReference type="CDD" id="cd07377">
    <property type="entry name" value="WHTH_GntR"/>
    <property type="match status" value="1"/>
</dbReference>
<dbReference type="PROSITE" id="PS50949">
    <property type="entry name" value="HTH_GNTR"/>
    <property type="match status" value="1"/>
</dbReference>
<dbReference type="EMBL" id="JAMKFE010000009">
    <property type="protein sequence ID" value="MCM5681070.1"/>
    <property type="molecule type" value="Genomic_DNA"/>
</dbReference>
<dbReference type="RefSeq" id="WP_251779530.1">
    <property type="nucleotide sequence ID" value="NZ_JAMKFE010000009.1"/>
</dbReference>
<accession>A0ABT0YQQ2</accession>
<keyword evidence="1" id="KW-0805">Transcription regulation</keyword>
<dbReference type="InterPro" id="IPR036388">
    <property type="entry name" value="WH-like_DNA-bd_sf"/>
</dbReference>
<comment type="caution">
    <text evidence="6">The sequence shown here is derived from an EMBL/GenBank/DDBJ whole genome shotgun (WGS) entry which is preliminary data.</text>
</comment>
<keyword evidence="7" id="KW-1185">Reference proteome</keyword>
<dbReference type="SMART" id="SM00866">
    <property type="entry name" value="UTRA"/>
    <property type="match status" value="1"/>
</dbReference>
<evidence type="ECO:0000259" key="5">
    <source>
        <dbReference type="PROSITE" id="PS50949"/>
    </source>
</evidence>
<dbReference type="Gene3D" id="3.40.1410.10">
    <property type="entry name" value="Chorismate lyase-like"/>
    <property type="match status" value="1"/>
</dbReference>
<sequence length="242" mass="26485">MTAHPAPEYLKLKRHILGRIAAGDWQPGERIPSEGELTREFGLSRMTVNRALRELAVSGAITRVQGVGSFVAGPKAESTMVEVHGIRDEIRQRGQQHAATVLSVGETHADAALAEAFGLPLGAPLYHSLLLHCADGQPLQLEDRYVNPAAAPGYLQQDLAADTPHHYLTRVAPLEQAEHVIEADTPSPEVARHLQLQPHEPVLVLNRRTWSGGRVASVARLFHPARRFRLSGRFSFTQPDPG</sequence>
<dbReference type="InterPro" id="IPR028978">
    <property type="entry name" value="Chorismate_lyase_/UTRA_dom_sf"/>
</dbReference>
<dbReference type="InterPro" id="IPR000524">
    <property type="entry name" value="Tscrpt_reg_HTH_GntR"/>
</dbReference>
<evidence type="ECO:0000256" key="2">
    <source>
        <dbReference type="ARBA" id="ARBA00023125"/>
    </source>
</evidence>